<dbReference type="KEGG" id="gvi:gll2300"/>
<dbReference type="SUPFAM" id="SSF88723">
    <property type="entry name" value="PIN domain-like"/>
    <property type="match status" value="1"/>
</dbReference>
<dbReference type="InterPro" id="IPR002716">
    <property type="entry name" value="PIN_dom"/>
</dbReference>
<dbReference type="AlphaFoldDB" id="Q7NI83"/>
<accession>Q7NI83</accession>
<dbReference type="Proteomes" id="UP000000557">
    <property type="component" value="Chromosome"/>
</dbReference>
<evidence type="ECO:0000313" key="2">
    <source>
        <dbReference type="EMBL" id="BAC90241.1"/>
    </source>
</evidence>
<keyword evidence="3" id="KW-1185">Reference proteome</keyword>
<protein>
    <submittedName>
        <fullName evidence="2">Gll2300 protein</fullName>
    </submittedName>
</protein>
<dbReference type="Pfam" id="PF13470">
    <property type="entry name" value="PIN_3"/>
    <property type="match status" value="1"/>
</dbReference>
<dbReference type="OrthoDB" id="9787727at2"/>
<gene>
    <name evidence="2" type="ordered locus">gll2300</name>
</gene>
<name>Q7NI83_GLOVI</name>
<dbReference type="RefSeq" id="WP_011142297.1">
    <property type="nucleotide sequence ID" value="NC_005125.1"/>
</dbReference>
<proteinExistence type="predicted"/>
<dbReference type="PhylomeDB" id="Q7NI83"/>
<dbReference type="eggNOG" id="COG2402">
    <property type="taxonomic scope" value="Bacteria"/>
</dbReference>
<evidence type="ECO:0000259" key="1">
    <source>
        <dbReference type="Pfam" id="PF13470"/>
    </source>
</evidence>
<feature type="domain" description="PIN" evidence="1">
    <location>
        <begin position="5"/>
        <end position="117"/>
    </location>
</feature>
<sequence length="137" mass="14582">MAVVVLYDTNVLLDIVLVRQPYYRDSLLAVDAASSERISGYIAGHAPTTLFYVLKKQVGAPQARRSIAHLLAHLTVAAVDDAGIRGALVSPFEDFKDAVTAMAAVGVNAQFVCTRDLKDYAASPVRAILPAVLLASV</sequence>
<dbReference type="EnsemblBacteria" id="BAC90241">
    <property type="protein sequence ID" value="BAC90241"/>
    <property type="gene ID" value="BAC90241"/>
</dbReference>
<reference evidence="2 3" key="1">
    <citation type="journal article" date="2003" name="DNA Res.">
        <title>Complete genome structure of Gloeobacter violaceus PCC 7421, a cyanobacterium that lacks thylakoids.</title>
        <authorList>
            <person name="Nakamura Y."/>
            <person name="Kaneko T."/>
            <person name="Sato S."/>
            <person name="Mimuro M."/>
            <person name="Miyashita H."/>
            <person name="Tsuchiya T."/>
            <person name="Sasamoto S."/>
            <person name="Watanabe A."/>
            <person name="Kawashima K."/>
            <person name="Kishida Y."/>
            <person name="Kiyokawa C."/>
            <person name="Kohara M."/>
            <person name="Matsumoto M."/>
            <person name="Matsuno A."/>
            <person name="Nakazaki N."/>
            <person name="Shimpo S."/>
            <person name="Takeuchi C."/>
            <person name="Yamada M."/>
            <person name="Tabata S."/>
        </authorList>
    </citation>
    <scope>NUCLEOTIDE SEQUENCE [LARGE SCALE GENOMIC DNA]</scope>
    <source>
        <strain evidence="3">ATCC 29082 / PCC 7421</strain>
    </source>
</reference>
<dbReference type="EMBL" id="BA000045">
    <property type="protein sequence ID" value="BAC90241.1"/>
    <property type="molecule type" value="Genomic_DNA"/>
</dbReference>
<reference evidence="2 3" key="2">
    <citation type="journal article" date="2003" name="DNA Res.">
        <title>Complete genome structure of Gloeobacter violaceus PCC 7421, a cyanobacterium that lacks thylakoids (supplement).</title>
        <authorList>
            <person name="Nakamura Y."/>
            <person name="Kaneko T."/>
            <person name="Sato S."/>
            <person name="Mimuro M."/>
            <person name="Miyashita H."/>
            <person name="Tsuchiya T."/>
            <person name="Sasamoto S."/>
            <person name="Watanabe A."/>
            <person name="Kawashima K."/>
            <person name="Kishida Y."/>
            <person name="Kiyokawa C."/>
            <person name="Kohara M."/>
            <person name="Matsumoto M."/>
            <person name="Matsuno A."/>
            <person name="Nakazaki N."/>
            <person name="Shimpo S."/>
            <person name="Takeuchi C."/>
            <person name="Yamada M."/>
            <person name="Tabata S."/>
        </authorList>
    </citation>
    <scope>NUCLEOTIDE SEQUENCE [LARGE SCALE GENOMIC DNA]</scope>
    <source>
        <strain evidence="3">ATCC 29082 / PCC 7421</strain>
    </source>
</reference>
<dbReference type="InParanoid" id="Q7NI83"/>
<dbReference type="InterPro" id="IPR029060">
    <property type="entry name" value="PIN-like_dom_sf"/>
</dbReference>
<dbReference type="STRING" id="251221.gene:10759795"/>
<evidence type="ECO:0000313" key="3">
    <source>
        <dbReference type="Proteomes" id="UP000000557"/>
    </source>
</evidence>
<dbReference type="HOGENOM" id="CLU_124456_3_0_3"/>
<organism evidence="2 3">
    <name type="scientific">Gloeobacter violaceus (strain ATCC 29082 / PCC 7421)</name>
    <dbReference type="NCBI Taxonomy" id="251221"/>
    <lineage>
        <taxon>Bacteria</taxon>
        <taxon>Bacillati</taxon>
        <taxon>Cyanobacteriota</taxon>
        <taxon>Cyanophyceae</taxon>
        <taxon>Gloeobacterales</taxon>
        <taxon>Gloeobacteraceae</taxon>
        <taxon>Gloeobacter</taxon>
    </lineage>
</organism>